<proteinExistence type="predicted"/>
<dbReference type="KEGG" id="rub:GBA63_19110"/>
<keyword evidence="2" id="KW-0812">Transmembrane</keyword>
<name>A0A6G8QDE4_9ACTN</name>
<protein>
    <submittedName>
        <fullName evidence="3">Uncharacterized protein</fullName>
    </submittedName>
</protein>
<dbReference type="AlphaFoldDB" id="A0A6G8QDE4"/>
<keyword evidence="2" id="KW-0472">Membrane</keyword>
<keyword evidence="2" id="KW-1133">Transmembrane helix</keyword>
<dbReference type="Proteomes" id="UP000501452">
    <property type="component" value="Chromosome"/>
</dbReference>
<dbReference type="RefSeq" id="WP_166172286.1">
    <property type="nucleotide sequence ID" value="NZ_CP045119.1"/>
</dbReference>
<dbReference type="EMBL" id="CP045119">
    <property type="protein sequence ID" value="QIN84516.1"/>
    <property type="molecule type" value="Genomic_DNA"/>
</dbReference>
<keyword evidence="4" id="KW-1185">Reference proteome</keyword>
<sequence>MDDPTRYPDTGDDTGVRPDRGSTTGTPRWVKVVGIVALVLVVLVVVMLLAGGGSHGPGIHTPG</sequence>
<accession>A0A6G8QDE4</accession>
<feature type="transmembrane region" description="Helical" evidence="2">
    <location>
        <begin position="29"/>
        <end position="50"/>
    </location>
</feature>
<evidence type="ECO:0000256" key="2">
    <source>
        <dbReference type="SAM" id="Phobius"/>
    </source>
</evidence>
<evidence type="ECO:0000313" key="3">
    <source>
        <dbReference type="EMBL" id="QIN84516.1"/>
    </source>
</evidence>
<reference evidence="3 4" key="1">
    <citation type="submission" date="2019-10" db="EMBL/GenBank/DDBJ databases">
        <title>Rubrobacter sp nov SCSIO 52090 isolated from a deep-sea sediment in the South China Sea.</title>
        <authorList>
            <person name="Chen R.W."/>
        </authorList>
    </citation>
    <scope>NUCLEOTIDE SEQUENCE [LARGE SCALE GENOMIC DNA]</scope>
    <source>
        <strain evidence="3 4">SCSIO 52909</strain>
    </source>
</reference>
<evidence type="ECO:0000256" key="1">
    <source>
        <dbReference type="SAM" id="MobiDB-lite"/>
    </source>
</evidence>
<gene>
    <name evidence="3" type="ORF">GBA63_19110</name>
</gene>
<evidence type="ECO:0000313" key="4">
    <source>
        <dbReference type="Proteomes" id="UP000501452"/>
    </source>
</evidence>
<feature type="region of interest" description="Disordered" evidence="1">
    <location>
        <begin position="1"/>
        <end position="26"/>
    </location>
</feature>
<organism evidence="3 4">
    <name type="scientific">Rubrobacter tropicus</name>
    <dbReference type="NCBI Taxonomy" id="2653851"/>
    <lineage>
        <taxon>Bacteria</taxon>
        <taxon>Bacillati</taxon>
        <taxon>Actinomycetota</taxon>
        <taxon>Rubrobacteria</taxon>
        <taxon>Rubrobacterales</taxon>
        <taxon>Rubrobacteraceae</taxon>
        <taxon>Rubrobacter</taxon>
    </lineage>
</organism>